<dbReference type="eggNOG" id="COG0711">
    <property type="taxonomic scope" value="Bacteria"/>
</dbReference>
<accession>F3Z118</accession>
<dbReference type="GO" id="GO:0012505">
    <property type="term" value="C:endomembrane system"/>
    <property type="evidence" value="ECO:0007669"/>
    <property type="project" value="UniProtKB-SubCell"/>
</dbReference>
<evidence type="ECO:0000256" key="18">
    <source>
        <dbReference type="SAM" id="SignalP"/>
    </source>
</evidence>
<protein>
    <recommendedName>
        <fullName evidence="15">ATP synthase subunit b</fullName>
    </recommendedName>
    <alternativeName>
        <fullName evidence="15">ATP synthase F(0) sector subunit b</fullName>
    </alternativeName>
    <alternativeName>
        <fullName evidence="15">ATPase subunit I</fullName>
    </alternativeName>
    <alternativeName>
        <fullName evidence="15">F-type ATPase subunit b</fullName>
        <shortName evidence="15">F-ATPase subunit b</shortName>
    </alternativeName>
</protein>
<comment type="subunit">
    <text evidence="13">F-type ATPases have 2 components, F(1) - the catalytic core - and F(0) - the membrane proton channel. F(1) has five subunits: alpha(3), beta(3), gamma(1), delta(1), epsilon(1). F(0) has four main subunits: a(1), b(2) and c(10-14). The alpha and beta chains form an alternating ring which encloses part of the gamma chain. F(1) is attached to F(0) by a central stalk formed by the gamma and epsilon chains, while a peripheral stalk is formed by the delta and b chains.</text>
</comment>
<dbReference type="GO" id="GO:0045259">
    <property type="term" value="C:proton-transporting ATP synthase complex"/>
    <property type="evidence" value="ECO:0007669"/>
    <property type="project" value="UniProtKB-KW"/>
</dbReference>
<comment type="function">
    <text evidence="11 15">F(1)F(0) ATP synthase produces ATP from ADP in the presence of a proton or sodium gradient. F-type ATPases consist of two structural domains, F(1) containing the extramembraneous catalytic core and F(0) containing the membrane proton channel, linked together by a central stalk and a peripheral stalk. During catalysis, ATP synthesis in the catalytic domain of F(1) is coupled via a rotary mechanism of the central stalk subunits to proton translocation.</text>
</comment>
<feature type="coiled-coil region" evidence="17">
    <location>
        <begin position="76"/>
        <end position="143"/>
    </location>
</feature>
<keyword evidence="4 15" id="KW-0138">CF(0)</keyword>
<comment type="function">
    <text evidence="12">Component of the F(0) channel, it forms part of the peripheral stalk, linking F(1) to F(0). The b'-subunit is a diverged and duplicated form of b found in plants and photosynthetic bacteria.</text>
</comment>
<evidence type="ECO:0000256" key="9">
    <source>
        <dbReference type="ARBA" id="ARBA00023136"/>
    </source>
</evidence>
<evidence type="ECO:0000256" key="4">
    <source>
        <dbReference type="ARBA" id="ARBA00022547"/>
    </source>
</evidence>
<comment type="similarity">
    <text evidence="1 15 16">Belongs to the ATPase B chain family.</text>
</comment>
<proteinExistence type="inferred from homology"/>
<keyword evidence="8 15" id="KW-0406">Ion transport</keyword>
<keyword evidence="2 15" id="KW-0813">Transport</keyword>
<dbReference type="HAMAP" id="MF_01398">
    <property type="entry name" value="ATP_synth_b_bprime"/>
    <property type="match status" value="1"/>
</dbReference>
<evidence type="ECO:0000256" key="16">
    <source>
        <dbReference type="RuleBase" id="RU003848"/>
    </source>
</evidence>
<dbReference type="HOGENOM" id="CLU_079215_3_1_7"/>
<evidence type="ECO:0000256" key="7">
    <source>
        <dbReference type="ARBA" id="ARBA00022989"/>
    </source>
</evidence>
<dbReference type="InterPro" id="IPR050059">
    <property type="entry name" value="ATP_synthase_B_chain"/>
</dbReference>
<evidence type="ECO:0000256" key="5">
    <source>
        <dbReference type="ARBA" id="ARBA00022692"/>
    </source>
</evidence>
<dbReference type="NCBIfam" id="TIGR01144">
    <property type="entry name" value="ATP_synt_b"/>
    <property type="match status" value="1"/>
</dbReference>
<dbReference type="Pfam" id="PF00430">
    <property type="entry name" value="ATP-synt_B"/>
    <property type="match status" value="1"/>
</dbReference>
<dbReference type="RefSeq" id="WP_014259692.1">
    <property type="nucleotide sequence ID" value="NC_016629.1"/>
</dbReference>
<dbReference type="KEGG" id="daf:Desaf_1580"/>
<keyword evidence="5 15" id="KW-0812">Transmembrane</keyword>
<comment type="subunit">
    <text evidence="15">F-type ATPases have 2 components, F(1) - the catalytic core - and F(0) - the membrane proton channel. F(1) has five subunits: alpha(3), beta(3), gamma(1), delta(1), epsilon(1). F(0) has three main subunits: a(1), b(2) and c(10-14). The alpha and beta chains form an alternating ring which encloses part of the gamma chain. F(1) is attached to F(0) by a central stalk formed by the gamma and epsilon chains, while a peripheral stalk is formed by the delta and b chains.</text>
</comment>
<keyword evidence="18" id="KW-0732">Signal</keyword>
<evidence type="ECO:0000313" key="19">
    <source>
        <dbReference type="EMBL" id="EGJ49916.1"/>
    </source>
</evidence>
<dbReference type="InterPro" id="IPR005864">
    <property type="entry name" value="ATP_synth_F0_bsu_bac"/>
</dbReference>
<evidence type="ECO:0000256" key="13">
    <source>
        <dbReference type="ARBA" id="ARBA00026054"/>
    </source>
</evidence>
<evidence type="ECO:0000256" key="1">
    <source>
        <dbReference type="ARBA" id="ARBA00005513"/>
    </source>
</evidence>
<dbReference type="PROSITE" id="PS51257">
    <property type="entry name" value="PROKAR_LIPOPROTEIN"/>
    <property type="match status" value="1"/>
</dbReference>
<keyword evidence="6 15" id="KW-0375">Hydrogen ion transport</keyword>
<dbReference type="Proteomes" id="UP000007844">
    <property type="component" value="Chromosome"/>
</dbReference>
<keyword evidence="7 15" id="KW-1133">Transmembrane helix</keyword>
<evidence type="ECO:0000313" key="20">
    <source>
        <dbReference type="Proteomes" id="UP000007844"/>
    </source>
</evidence>
<dbReference type="GO" id="GO:0046933">
    <property type="term" value="F:proton-transporting ATP synthase activity, rotational mechanism"/>
    <property type="evidence" value="ECO:0007669"/>
    <property type="project" value="UniProtKB-UniRule"/>
</dbReference>
<evidence type="ECO:0000256" key="10">
    <source>
        <dbReference type="ARBA" id="ARBA00023310"/>
    </source>
</evidence>
<dbReference type="PANTHER" id="PTHR33445">
    <property type="entry name" value="ATP SYNTHASE SUBUNIT B', CHLOROPLASTIC"/>
    <property type="match status" value="1"/>
</dbReference>
<evidence type="ECO:0000256" key="2">
    <source>
        <dbReference type="ARBA" id="ARBA00022448"/>
    </source>
</evidence>
<dbReference type="InterPro" id="IPR002146">
    <property type="entry name" value="ATP_synth_b/b'su_bac/chlpt"/>
</dbReference>
<comment type="subcellular location">
    <subcellularLocation>
        <location evidence="15">Cell membrane</location>
        <topology evidence="15">Single-pass membrane protein</topology>
    </subcellularLocation>
    <subcellularLocation>
        <location evidence="14">Endomembrane system</location>
        <topology evidence="14">Single-pass membrane protein</topology>
    </subcellularLocation>
</comment>
<evidence type="ECO:0000256" key="15">
    <source>
        <dbReference type="HAMAP-Rule" id="MF_01398"/>
    </source>
</evidence>
<keyword evidence="10 15" id="KW-0066">ATP synthesis</keyword>
<sequence length="191" mass="21759" precursor="true">MKRVQTVLWTLLMLLATACMAYAAEQGGGEAHGLPWKDFLFRVVNFILVVAIIWKFAGKQIKEFFKGRQYQIKTELEDLDARRKQAEVKLKEVEKSISNIETEKKTILDDYRKQGEALKASIVADAQRKAENIKAQAETAVSQEVKLATERLRAEVADMVVEAAEKMLKEKLSDKKQQQLVDDYVTKVVLN</sequence>
<keyword evidence="3 15" id="KW-1003">Cell membrane</keyword>
<dbReference type="CDD" id="cd06503">
    <property type="entry name" value="ATP-synt_Fo_b"/>
    <property type="match status" value="1"/>
</dbReference>
<dbReference type="STRING" id="690850.Desaf_1580"/>
<dbReference type="AlphaFoldDB" id="F3Z118"/>
<reference evidence="19 20" key="1">
    <citation type="journal article" date="2011" name="J. Bacteriol.">
        <title>Genome sequence of the mercury-methylating and pleomorphic Desulfovibrio africanus Strain Walvis Bay.</title>
        <authorList>
            <person name="Brown S.D."/>
            <person name="Wall J.D."/>
            <person name="Kucken A.M."/>
            <person name="Gilmour C.C."/>
            <person name="Podar M."/>
            <person name="Brandt C.C."/>
            <person name="Teshima H."/>
            <person name="Detter J.C."/>
            <person name="Han C.S."/>
            <person name="Land M.L."/>
            <person name="Lucas S."/>
            <person name="Han J."/>
            <person name="Pennacchio L."/>
            <person name="Nolan M."/>
            <person name="Pitluck S."/>
            <person name="Woyke T."/>
            <person name="Goodwin L."/>
            <person name="Palumbo A.V."/>
            <person name="Elias D.A."/>
        </authorList>
    </citation>
    <scope>NUCLEOTIDE SEQUENCE [LARGE SCALE GENOMIC DNA]</scope>
    <source>
        <strain evidence="19 20">Walvis Bay</strain>
    </source>
</reference>
<keyword evidence="9 15" id="KW-0472">Membrane</keyword>
<evidence type="ECO:0000256" key="11">
    <source>
        <dbReference type="ARBA" id="ARBA00025198"/>
    </source>
</evidence>
<feature type="chain" id="PRO_5003303341" description="ATP synthase subunit b" evidence="18">
    <location>
        <begin position="24"/>
        <end position="191"/>
    </location>
</feature>
<keyword evidence="17" id="KW-0175">Coiled coil</keyword>
<gene>
    <name evidence="15" type="primary">atpF</name>
    <name evidence="19" type="ORF">Desaf_1580</name>
</gene>
<evidence type="ECO:0000256" key="17">
    <source>
        <dbReference type="SAM" id="Coils"/>
    </source>
</evidence>
<dbReference type="PANTHER" id="PTHR33445:SF1">
    <property type="entry name" value="ATP SYNTHASE SUBUNIT B"/>
    <property type="match status" value="1"/>
</dbReference>
<feature type="transmembrane region" description="Helical" evidence="15">
    <location>
        <begin position="39"/>
        <end position="58"/>
    </location>
</feature>
<dbReference type="GO" id="GO:0005886">
    <property type="term" value="C:plasma membrane"/>
    <property type="evidence" value="ECO:0007669"/>
    <property type="project" value="UniProtKB-SubCell"/>
</dbReference>
<evidence type="ECO:0000256" key="8">
    <source>
        <dbReference type="ARBA" id="ARBA00023065"/>
    </source>
</evidence>
<feature type="signal peptide" evidence="18">
    <location>
        <begin position="1"/>
        <end position="23"/>
    </location>
</feature>
<keyword evidence="20" id="KW-1185">Reference proteome</keyword>
<name>F3Z118_DESAF</name>
<evidence type="ECO:0000256" key="3">
    <source>
        <dbReference type="ARBA" id="ARBA00022475"/>
    </source>
</evidence>
<dbReference type="GO" id="GO:0046961">
    <property type="term" value="F:proton-transporting ATPase activity, rotational mechanism"/>
    <property type="evidence" value="ECO:0007669"/>
    <property type="project" value="TreeGrafter"/>
</dbReference>
<dbReference type="EMBL" id="CP003221">
    <property type="protein sequence ID" value="EGJ49916.1"/>
    <property type="molecule type" value="Genomic_DNA"/>
</dbReference>
<evidence type="ECO:0000256" key="12">
    <source>
        <dbReference type="ARBA" id="ARBA00025614"/>
    </source>
</evidence>
<evidence type="ECO:0000256" key="14">
    <source>
        <dbReference type="ARBA" id="ARBA00037847"/>
    </source>
</evidence>
<organism evidence="19 20">
    <name type="scientific">Desulfocurvibacter africanus subsp. africanus str. Walvis Bay</name>
    <dbReference type="NCBI Taxonomy" id="690850"/>
    <lineage>
        <taxon>Bacteria</taxon>
        <taxon>Pseudomonadati</taxon>
        <taxon>Thermodesulfobacteriota</taxon>
        <taxon>Desulfovibrionia</taxon>
        <taxon>Desulfovibrionales</taxon>
        <taxon>Desulfovibrionaceae</taxon>
        <taxon>Desulfocurvibacter</taxon>
    </lineage>
</organism>
<evidence type="ECO:0000256" key="6">
    <source>
        <dbReference type="ARBA" id="ARBA00022781"/>
    </source>
</evidence>